<evidence type="ECO:0000256" key="6">
    <source>
        <dbReference type="ARBA" id="ARBA00022932"/>
    </source>
</evidence>
<dbReference type="Gene3D" id="1.20.272.10">
    <property type="match status" value="1"/>
</dbReference>
<evidence type="ECO:0000256" key="7">
    <source>
        <dbReference type="ARBA" id="ARBA00034754"/>
    </source>
</evidence>
<dbReference type="NCBIfam" id="TIGR01128">
    <property type="entry name" value="holA"/>
    <property type="match status" value="1"/>
</dbReference>
<evidence type="ECO:0000256" key="2">
    <source>
        <dbReference type="ARBA" id="ARBA00017703"/>
    </source>
</evidence>
<protein>
    <recommendedName>
        <fullName evidence="2">DNA polymerase III subunit delta</fullName>
        <ecNumber evidence="1">2.7.7.7</ecNumber>
    </recommendedName>
</protein>
<evidence type="ECO:0000256" key="4">
    <source>
        <dbReference type="ARBA" id="ARBA00022695"/>
    </source>
</evidence>
<dbReference type="RefSeq" id="WP_323221062.1">
    <property type="nucleotide sequence ID" value="NZ_JAYGHT010000006.1"/>
</dbReference>
<keyword evidence="5" id="KW-0235">DNA replication</keyword>
<evidence type="ECO:0000313" key="11">
    <source>
        <dbReference type="EMBL" id="MEA5518096.1"/>
    </source>
</evidence>
<comment type="similarity">
    <text evidence="7">Belongs to the DNA polymerase HolA subunit family.</text>
</comment>
<dbReference type="PANTHER" id="PTHR34388:SF1">
    <property type="entry name" value="DNA POLYMERASE III SUBUNIT DELTA"/>
    <property type="match status" value="1"/>
</dbReference>
<organism evidence="11 12">
    <name type="scientific">Limnoraphis robusta CCNP1315</name>
    <dbReference type="NCBI Taxonomy" id="3110306"/>
    <lineage>
        <taxon>Bacteria</taxon>
        <taxon>Bacillati</taxon>
        <taxon>Cyanobacteriota</taxon>
        <taxon>Cyanophyceae</taxon>
        <taxon>Oscillatoriophycideae</taxon>
        <taxon>Oscillatoriales</taxon>
        <taxon>Sirenicapillariaceae</taxon>
        <taxon>Limnoraphis</taxon>
    </lineage>
</organism>
<reference evidence="11 12" key="1">
    <citation type="submission" date="2023-12" db="EMBL/GenBank/DDBJ databases">
        <title>Baltic Sea Cyanobacteria.</title>
        <authorList>
            <person name="Delbaje E."/>
            <person name="Fewer D.P."/>
            <person name="Shishido T.K."/>
        </authorList>
    </citation>
    <scope>NUCLEOTIDE SEQUENCE [LARGE SCALE GENOMIC DNA]</scope>
    <source>
        <strain evidence="11 12">CCNP 1315</strain>
    </source>
</reference>
<dbReference type="Gene3D" id="1.10.8.60">
    <property type="match status" value="1"/>
</dbReference>
<evidence type="ECO:0000256" key="1">
    <source>
        <dbReference type="ARBA" id="ARBA00012417"/>
    </source>
</evidence>
<dbReference type="Proteomes" id="UP001301728">
    <property type="component" value="Unassembled WGS sequence"/>
</dbReference>
<proteinExistence type="inferred from homology"/>
<evidence type="ECO:0000313" key="12">
    <source>
        <dbReference type="Proteomes" id="UP001301728"/>
    </source>
</evidence>
<evidence type="ECO:0000256" key="3">
    <source>
        <dbReference type="ARBA" id="ARBA00022679"/>
    </source>
</evidence>
<evidence type="ECO:0000259" key="9">
    <source>
        <dbReference type="Pfam" id="PF06144"/>
    </source>
</evidence>
<dbReference type="PANTHER" id="PTHR34388">
    <property type="entry name" value="DNA POLYMERASE III SUBUNIT DELTA"/>
    <property type="match status" value="1"/>
</dbReference>
<dbReference type="InterPro" id="IPR008921">
    <property type="entry name" value="DNA_pol3_clamp-load_cplx_C"/>
</dbReference>
<name>A0ABU5TT85_9CYAN</name>
<comment type="catalytic activity">
    <reaction evidence="8">
        <text>DNA(n) + a 2'-deoxyribonucleoside 5'-triphosphate = DNA(n+1) + diphosphate</text>
        <dbReference type="Rhea" id="RHEA:22508"/>
        <dbReference type="Rhea" id="RHEA-COMP:17339"/>
        <dbReference type="Rhea" id="RHEA-COMP:17340"/>
        <dbReference type="ChEBI" id="CHEBI:33019"/>
        <dbReference type="ChEBI" id="CHEBI:61560"/>
        <dbReference type="ChEBI" id="CHEBI:173112"/>
        <dbReference type="EC" id="2.7.7.7"/>
    </reaction>
</comment>
<dbReference type="Pfam" id="PF06144">
    <property type="entry name" value="DNA_pol3_delta"/>
    <property type="match status" value="1"/>
</dbReference>
<gene>
    <name evidence="11" type="primary">holA</name>
    <name evidence="11" type="ORF">VB854_03930</name>
</gene>
<keyword evidence="3 11" id="KW-0808">Transferase</keyword>
<dbReference type="EC" id="2.7.7.7" evidence="1"/>
<dbReference type="InterPro" id="IPR010372">
    <property type="entry name" value="DNA_pol3_delta_N"/>
</dbReference>
<feature type="domain" description="DNA polymerase III delta N-terminal" evidence="9">
    <location>
        <begin position="4"/>
        <end position="123"/>
    </location>
</feature>
<evidence type="ECO:0000259" key="10">
    <source>
        <dbReference type="Pfam" id="PF21694"/>
    </source>
</evidence>
<comment type="caution">
    <text evidence="11">The sequence shown here is derived from an EMBL/GenBank/DDBJ whole genome shotgun (WGS) entry which is preliminary data.</text>
</comment>
<keyword evidence="6" id="KW-0239">DNA-directed DNA polymerase</keyword>
<dbReference type="InterPro" id="IPR005790">
    <property type="entry name" value="DNA_polIII_delta"/>
</dbReference>
<dbReference type="SUPFAM" id="SSF48019">
    <property type="entry name" value="post-AAA+ oligomerization domain-like"/>
    <property type="match status" value="1"/>
</dbReference>
<dbReference type="Pfam" id="PF21694">
    <property type="entry name" value="DNA_pol3_delta_C"/>
    <property type="match status" value="1"/>
</dbReference>
<dbReference type="InterPro" id="IPR027417">
    <property type="entry name" value="P-loop_NTPase"/>
</dbReference>
<dbReference type="EMBL" id="JAYGHT010000006">
    <property type="protein sequence ID" value="MEA5518096.1"/>
    <property type="molecule type" value="Genomic_DNA"/>
</dbReference>
<dbReference type="SUPFAM" id="SSF52540">
    <property type="entry name" value="P-loop containing nucleoside triphosphate hydrolases"/>
    <property type="match status" value="1"/>
</dbReference>
<accession>A0ABU5TT85</accession>
<keyword evidence="4 11" id="KW-0548">Nucleotidyltransferase</keyword>
<dbReference type="Gene3D" id="3.40.50.300">
    <property type="entry name" value="P-loop containing nucleotide triphosphate hydrolases"/>
    <property type="match status" value="1"/>
</dbReference>
<keyword evidence="12" id="KW-1185">Reference proteome</keyword>
<sequence length="331" mass="37181">MPVYLYWGDDEFSLAKAVDALRESILDPSWSTFNFDKILPDSPNAVISGLNQAMTPPFGLGSRLVWLVNTPITQHCSEDILKELQRTLEVIPQTTTLLLTTPNKPDGRLKSTKLLQQQATVQEFSRIPPWKTDQLEQRVKQVAAELGVKLTSPGVERLAEAVGNDTQQLYNELEKLKLYAGNDSKPLNIEAIASLVQSNTQNSLKLANAIKAGNTHQALELIAALIDHNEPGLRIVATLVGQFRTWLWVKLMIDRQVKDEREIAKAAEISNPKRIYFLRQEVQSLSVNQLQQSLPLLLELETQLKRGSDEISTLQTHVIALCNLFQSQSRR</sequence>
<feature type="domain" description="DNA polymerase III delta subunit-like C-terminal" evidence="10">
    <location>
        <begin position="201"/>
        <end position="310"/>
    </location>
</feature>
<dbReference type="GO" id="GO:0003887">
    <property type="term" value="F:DNA-directed DNA polymerase activity"/>
    <property type="evidence" value="ECO:0007669"/>
    <property type="project" value="UniProtKB-EC"/>
</dbReference>
<evidence type="ECO:0000256" key="5">
    <source>
        <dbReference type="ARBA" id="ARBA00022705"/>
    </source>
</evidence>
<evidence type="ECO:0000256" key="8">
    <source>
        <dbReference type="ARBA" id="ARBA00049244"/>
    </source>
</evidence>
<dbReference type="InterPro" id="IPR048466">
    <property type="entry name" value="DNA_pol3_delta-like_C"/>
</dbReference>